<evidence type="ECO:0000256" key="1">
    <source>
        <dbReference type="ARBA" id="ARBA00001913"/>
    </source>
</evidence>
<evidence type="ECO:0000256" key="10">
    <source>
        <dbReference type="ARBA" id="ARBA00048605"/>
    </source>
</evidence>
<keyword evidence="7" id="KW-0325">Glycoprotein</keyword>
<keyword evidence="14" id="KW-0472">Membrane</keyword>
<reference evidence="15" key="1">
    <citation type="journal article" date="2020" name="Stud. Mycol.">
        <title>101 Dothideomycetes genomes: a test case for predicting lifestyles and emergence of pathogens.</title>
        <authorList>
            <person name="Haridas S."/>
            <person name="Albert R."/>
            <person name="Binder M."/>
            <person name="Bloem J."/>
            <person name="Labutti K."/>
            <person name="Salamov A."/>
            <person name="Andreopoulos B."/>
            <person name="Baker S."/>
            <person name="Barry K."/>
            <person name="Bills G."/>
            <person name="Bluhm B."/>
            <person name="Cannon C."/>
            <person name="Castanera R."/>
            <person name="Culley D."/>
            <person name="Daum C."/>
            <person name="Ezra D."/>
            <person name="Gonzalez J."/>
            <person name="Henrissat B."/>
            <person name="Kuo A."/>
            <person name="Liang C."/>
            <person name="Lipzen A."/>
            <person name="Lutzoni F."/>
            <person name="Magnuson J."/>
            <person name="Mondo S."/>
            <person name="Nolan M."/>
            <person name="Ohm R."/>
            <person name="Pangilinan J."/>
            <person name="Park H.-J."/>
            <person name="Ramirez L."/>
            <person name="Alfaro M."/>
            <person name="Sun H."/>
            <person name="Tritt A."/>
            <person name="Yoshinaga Y."/>
            <person name="Zwiers L.-H."/>
            <person name="Turgeon B."/>
            <person name="Goodwin S."/>
            <person name="Spatafora J."/>
            <person name="Crous P."/>
            <person name="Grigoriev I."/>
        </authorList>
    </citation>
    <scope>NUCLEOTIDE SEQUENCE</scope>
    <source>
        <strain evidence="15">CBS 627.86</strain>
    </source>
</reference>
<dbReference type="SUPFAM" id="SSF48225">
    <property type="entry name" value="Seven-hairpin glycosidases"/>
    <property type="match status" value="1"/>
</dbReference>
<keyword evidence="11" id="KW-0479">Metal-binding</keyword>
<proteinExistence type="inferred from homology"/>
<feature type="disulfide bond" evidence="12">
    <location>
        <begin position="412"/>
        <end position="441"/>
    </location>
</feature>
<dbReference type="GO" id="GO:0036503">
    <property type="term" value="P:ERAD pathway"/>
    <property type="evidence" value="ECO:0007669"/>
    <property type="project" value="UniProtKB-ARBA"/>
</dbReference>
<dbReference type="EMBL" id="ML977372">
    <property type="protein sequence ID" value="KAF2105741.1"/>
    <property type="molecule type" value="Genomic_DNA"/>
</dbReference>
<keyword evidence="5 13" id="KW-0378">Hydrolase</keyword>
<name>A0A6A5YHQ6_9PLEO</name>
<protein>
    <recommendedName>
        <fullName evidence="13">alpha-1,2-Mannosidase</fullName>
        <ecNumber evidence="13">3.2.1.-</ecNumber>
    </recommendedName>
</protein>
<evidence type="ECO:0000256" key="6">
    <source>
        <dbReference type="ARBA" id="ARBA00023157"/>
    </source>
</evidence>
<evidence type="ECO:0000256" key="4">
    <source>
        <dbReference type="ARBA" id="ARBA00022729"/>
    </source>
</evidence>
<dbReference type="EC" id="3.2.1.-" evidence="13"/>
<keyword evidence="14" id="KW-1133">Transmembrane helix</keyword>
<comment type="catalytic activity">
    <reaction evidence="10">
        <text>N(4)-(alpha-D-Man-(1-&gt;2)-alpha-D-Man-(1-&gt;2)-alpha-D-Man-(1-&gt;3)-[alpha-D-Man-(1-&gt;2)-alpha-D-Man-(1-&gt;3)-[alpha-D-Man-(1-&gt;2)-alpha-D-Man-(1-&gt;6)]-alpha-D-Man-(1-&gt;6)]-beta-D-Man-(1-&gt;4)-beta-D-GlcNAc-(1-&gt;4)-beta-D-GlcNAc)-L-asparaginyl-[protein] (N-glucan mannose isomer 9A1,2,3B1,2,3) + 4 H2O = N(4)-(alpha-D-Man-(1-&gt;3)-[alpha-D-Man-(1-&gt;3)-[alpha-D-Man-(1-&gt;6)]-alpha-D-Man-(1-&gt;6)]-beta-D-Man-(1-&gt;4)-beta-D-GlcNAc-(1-&gt;4)-beta-D-GlcNAc)-L-asparaginyl-[protein] (N-glucan mannose isomer 5A1,2) + 4 beta-D-mannose</text>
        <dbReference type="Rhea" id="RHEA:56008"/>
        <dbReference type="Rhea" id="RHEA-COMP:14356"/>
        <dbReference type="Rhea" id="RHEA-COMP:14367"/>
        <dbReference type="ChEBI" id="CHEBI:15377"/>
        <dbReference type="ChEBI" id="CHEBI:28563"/>
        <dbReference type="ChEBI" id="CHEBI:59087"/>
        <dbReference type="ChEBI" id="CHEBI:139493"/>
        <dbReference type="EC" id="3.2.1.113"/>
    </reaction>
</comment>
<dbReference type="InterPro" id="IPR050749">
    <property type="entry name" value="Glycosyl_Hydrolase_47"/>
</dbReference>
<dbReference type="GO" id="GO:0016020">
    <property type="term" value="C:membrane"/>
    <property type="evidence" value="ECO:0007669"/>
    <property type="project" value="InterPro"/>
</dbReference>
<evidence type="ECO:0000256" key="11">
    <source>
        <dbReference type="PIRSR" id="PIRSR601382-2"/>
    </source>
</evidence>
<evidence type="ECO:0000313" key="15">
    <source>
        <dbReference type="EMBL" id="KAF2105741.1"/>
    </source>
</evidence>
<dbReference type="GO" id="GO:0004571">
    <property type="term" value="F:mannosyl-oligosaccharide 1,2-alpha-mannosidase activity"/>
    <property type="evidence" value="ECO:0007669"/>
    <property type="project" value="UniProtKB-EC"/>
</dbReference>
<keyword evidence="14" id="KW-0812">Transmembrane</keyword>
<evidence type="ECO:0000256" key="8">
    <source>
        <dbReference type="ARBA" id="ARBA00023295"/>
    </source>
</evidence>
<dbReference type="GO" id="GO:0005975">
    <property type="term" value="P:carbohydrate metabolic process"/>
    <property type="evidence" value="ECO:0007669"/>
    <property type="project" value="InterPro"/>
</dbReference>
<dbReference type="UniPathway" id="UPA00378"/>
<keyword evidence="6 12" id="KW-1015">Disulfide bond</keyword>
<dbReference type="Gene3D" id="1.50.10.10">
    <property type="match status" value="1"/>
</dbReference>
<feature type="binding site" evidence="11">
    <location>
        <position position="599"/>
    </location>
    <ligand>
        <name>Ca(2+)</name>
        <dbReference type="ChEBI" id="CHEBI:29108"/>
    </ligand>
</feature>
<comment type="cofactor">
    <cofactor evidence="1 11">
        <name>Ca(2+)</name>
        <dbReference type="ChEBI" id="CHEBI:29108"/>
    </cofactor>
</comment>
<evidence type="ECO:0000256" key="5">
    <source>
        <dbReference type="ARBA" id="ARBA00022801"/>
    </source>
</evidence>
<feature type="transmembrane region" description="Helical" evidence="14">
    <location>
        <begin position="54"/>
        <end position="72"/>
    </location>
</feature>
<dbReference type="PRINTS" id="PR00747">
    <property type="entry name" value="GLYHDRLASE47"/>
</dbReference>
<comment type="pathway">
    <text evidence="2">Protein modification; protein glycosylation.</text>
</comment>
<gene>
    <name evidence="15" type="ORF">BDV96DRAFT_592010</name>
</gene>
<evidence type="ECO:0000256" key="13">
    <source>
        <dbReference type="RuleBase" id="RU361193"/>
    </source>
</evidence>
<evidence type="ECO:0000256" key="14">
    <source>
        <dbReference type="SAM" id="Phobius"/>
    </source>
</evidence>
<comment type="similarity">
    <text evidence="3 13">Belongs to the glycosyl hydrolase 47 family.</text>
</comment>
<dbReference type="AlphaFoldDB" id="A0A6A5YHQ6"/>
<organism evidence="15 16">
    <name type="scientific">Lophiotrema nucula</name>
    <dbReference type="NCBI Taxonomy" id="690887"/>
    <lineage>
        <taxon>Eukaryota</taxon>
        <taxon>Fungi</taxon>
        <taxon>Dikarya</taxon>
        <taxon>Ascomycota</taxon>
        <taxon>Pezizomycotina</taxon>
        <taxon>Dothideomycetes</taxon>
        <taxon>Pleosporomycetidae</taxon>
        <taxon>Pleosporales</taxon>
        <taxon>Lophiotremataceae</taxon>
        <taxon>Lophiotrema</taxon>
    </lineage>
</organism>
<evidence type="ECO:0000313" key="16">
    <source>
        <dbReference type="Proteomes" id="UP000799770"/>
    </source>
</evidence>
<comment type="catalytic activity">
    <reaction evidence="9">
        <text>N(4)-(alpha-D-Man-(1-&gt;2)-alpha-D-Man-(1-&gt;2)-alpha-D-Man-(1-&gt;3)-[alpha-D-Man-(1-&gt;3)-[alpha-D-Man-(1-&gt;2)-alpha-D-Man-(1-&gt;6)]-alpha-D-Man-(1-&gt;6)]-beta-D-Man-(1-&gt;4)-beta-D-GlcNAc-(1-&gt;4)-beta-D-GlcNAc)-L-asparaginyl-[protein] (N-glucan mannose isomer 8A1,2,3B1,3) + 3 H2O = N(4)-(alpha-D-Man-(1-&gt;3)-[alpha-D-Man-(1-&gt;3)-[alpha-D-Man-(1-&gt;6)]-alpha-D-Man-(1-&gt;6)]-beta-D-Man-(1-&gt;4)-beta-D-GlcNAc-(1-&gt;4)-beta-D-GlcNAc)-L-asparaginyl-[protein] (N-glucan mannose isomer 5A1,2) + 3 beta-D-mannose</text>
        <dbReference type="Rhea" id="RHEA:56028"/>
        <dbReference type="Rhea" id="RHEA-COMP:14358"/>
        <dbReference type="Rhea" id="RHEA-COMP:14367"/>
        <dbReference type="ChEBI" id="CHEBI:15377"/>
        <dbReference type="ChEBI" id="CHEBI:28563"/>
        <dbReference type="ChEBI" id="CHEBI:59087"/>
        <dbReference type="ChEBI" id="CHEBI:60628"/>
        <dbReference type="EC" id="3.2.1.113"/>
    </reaction>
</comment>
<keyword evidence="16" id="KW-1185">Reference proteome</keyword>
<dbReference type="FunFam" id="1.50.10.10:FF:000047">
    <property type="entry name" value="Mannosyl-oligosaccharide alpha-1,2-mannosidase"/>
    <property type="match status" value="1"/>
</dbReference>
<keyword evidence="4" id="KW-0732">Signal</keyword>
<dbReference type="InterPro" id="IPR012341">
    <property type="entry name" value="6hp_glycosidase-like_sf"/>
</dbReference>
<dbReference type="Pfam" id="PF01532">
    <property type="entry name" value="Glyco_hydro_47"/>
    <property type="match status" value="1"/>
</dbReference>
<sequence>MQLQIEDTDNKVPLYHGSNHVMTTRAGLYAASSHARRRPPILEFWSSRFDRRKMGLFGIALALASLSFFTFASQNPFQPLPRQSTHYGNETYPGQKGKDYDYTGFNPNQTYRAEAVIEMFRFAWNGYYTYAFPHDDLRPVNNSWTDPRNGWGCTAVDALDTAVIMEQEDIVNQILDYIPTIDFTKTATPQPSVVSLFETNIRYIGGLLSAYDLLKGPFSHLDVDDDKVDALLSQCKTLADTLKFAFGTPSGIPINNVFINNDTFSNRYRMQDEVWSAGLAELGTLCLEWQHLSDLTGDPEYGELAQKAMSYFLNPDVEVWPGLTGGNFSVGTGKVLDSYGGWTSGNDSAYEYLIKMYVYDPDAYELYGKRFIEAADSTIAHLLSSPSSRPDLTMAGSFAGQAAQNYSEQLACFIGGSFILGSTALDRPDYLKHGLDFAEFCANGYRYAASGIGPILYSWNLTELSWSNFSNQTTFYEKAGWFIDDNNYFLNGQAPEAIESWYYAYQVTGNQYWRDVAWAYTLAQNKTERVGSGFSSILNITDPTGGGWENDQATYMLAEVLKYQYLIQAPEEKKGIWDVEYAPDGVGKKNNVNYFVYNTEAHPFRVQAKKPI</sequence>
<evidence type="ECO:0000256" key="7">
    <source>
        <dbReference type="ARBA" id="ARBA00023180"/>
    </source>
</evidence>
<dbReference type="Proteomes" id="UP000799770">
    <property type="component" value="Unassembled WGS sequence"/>
</dbReference>
<evidence type="ECO:0000256" key="3">
    <source>
        <dbReference type="ARBA" id="ARBA00007658"/>
    </source>
</evidence>
<keyword evidence="8 13" id="KW-0326">Glycosidase</keyword>
<dbReference type="PANTHER" id="PTHR11742:SF101">
    <property type="entry name" value="MANNOSYL-OLIGOSACCHARIDE ALPHA-1,2-MANNOSIDASE 1B"/>
    <property type="match status" value="1"/>
</dbReference>
<dbReference type="OrthoDB" id="8118055at2759"/>
<accession>A0A6A5YHQ6</accession>
<keyword evidence="11" id="KW-0106">Calcium</keyword>
<dbReference type="GO" id="GO:0005509">
    <property type="term" value="F:calcium ion binding"/>
    <property type="evidence" value="ECO:0007669"/>
    <property type="project" value="InterPro"/>
</dbReference>
<dbReference type="GO" id="GO:0005783">
    <property type="term" value="C:endoplasmic reticulum"/>
    <property type="evidence" value="ECO:0007669"/>
    <property type="project" value="TreeGrafter"/>
</dbReference>
<evidence type="ECO:0000256" key="2">
    <source>
        <dbReference type="ARBA" id="ARBA00004922"/>
    </source>
</evidence>
<evidence type="ECO:0000256" key="12">
    <source>
        <dbReference type="PIRSR" id="PIRSR601382-3"/>
    </source>
</evidence>
<dbReference type="InterPro" id="IPR036026">
    <property type="entry name" value="Seven-hairpin_glycosidases"/>
</dbReference>
<evidence type="ECO:0000256" key="9">
    <source>
        <dbReference type="ARBA" id="ARBA00047669"/>
    </source>
</evidence>
<dbReference type="InterPro" id="IPR001382">
    <property type="entry name" value="Glyco_hydro_47"/>
</dbReference>
<dbReference type="PANTHER" id="PTHR11742">
    <property type="entry name" value="MANNOSYL-OLIGOSACCHARIDE ALPHA-1,2-MANNOSIDASE-RELATED"/>
    <property type="match status" value="1"/>
</dbReference>